<reference evidence="1" key="1">
    <citation type="submission" date="2013-12" db="EMBL/GenBank/DDBJ databases">
        <authorList>
            <person name="Omoto C.K."/>
            <person name="Sibley D."/>
            <person name="Venepally P."/>
            <person name="Hadjithomas M."/>
            <person name="Karamycheva S."/>
            <person name="Brunk B."/>
            <person name="Roos D."/>
            <person name="Caler E."/>
            <person name="Lorenzi H."/>
        </authorList>
    </citation>
    <scope>NUCLEOTIDE SEQUENCE</scope>
</reference>
<dbReference type="Proteomes" id="UP000019763">
    <property type="component" value="Unassembled WGS sequence"/>
</dbReference>
<organism evidence="1 2">
    <name type="scientific">Gregarina niphandrodes</name>
    <name type="common">Septate eugregarine</name>
    <dbReference type="NCBI Taxonomy" id="110365"/>
    <lineage>
        <taxon>Eukaryota</taxon>
        <taxon>Sar</taxon>
        <taxon>Alveolata</taxon>
        <taxon>Apicomplexa</taxon>
        <taxon>Conoidasida</taxon>
        <taxon>Gregarinasina</taxon>
        <taxon>Eugregarinorida</taxon>
        <taxon>Gregarinidae</taxon>
        <taxon>Gregarina</taxon>
    </lineage>
</organism>
<sequence>MTEAGSDGWVLILGRYGYPEISSGLDPAVYATLQKLKAKQGLTVLDIGEVGSGELEYMAKLRELTGASKIVRRDPALSFLPTFQQEPELPGTTFTSSGAALALGPYHLVVLDEYEHLWVASTEAGGQNESENLPLVELIPPPPLPLNVGTAEVIYVHRNDAWNIARERNTGALLVRCPSLTKRDFLLSPVPPETLPVNASVDAPLTSHNNKEYAGGLLLLDLAQHKIYEYEWWLDPYRPGPDNNRPNAKDVRPRCQVYNCRQPV</sequence>
<dbReference type="EMBL" id="AFNH02000774">
    <property type="protein sequence ID" value="EZG56484.1"/>
    <property type="molecule type" value="Genomic_DNA"/>
</dbReference>
<dbReference type="GeneID" id="22913679"/>
<dbReference type="VEuPathDB" id="CryptoDB:GNI_103600"/>
<accession>A0A023B490</accession>
<protein>
    <submittedName>
        <fullName evidence="1">Uncharacterized protein</fullName>
    </submittedName>
</protein>
<name>A0A023B490_GRENI</name>
<comment type="caution">
    <text evidence="1">The sequence shown here is derived from an EMBL/GenBank/DDBJ whole genome shotgun (WGS) entry which is preliminary data.</text>
</comment>
<keyword evidence="2" id="KW-1185">Reference proteome</keyword>
<evidence type="ECO:0000313" key="2">
    <source>
        <dbReference type="Proteomes" id="UP000019763"/>
    </source>
</evidence>
<dbReference type="AlphaFoldDB" id="A0A023B490"/>
<evidence type="ECO:0000313" key="1">
    <source>
        <dbReference type="EMBL" id="EZG56484.1"/>
    </source>
</evidence>
<gene>
    <name evidence="1" type="ORF">GNI_103600</name>
</gene>
<dbReference type="RefSeq" id="XP_011131259.1">
    <property type="nucleotide sequence ID" value="XM_011132957.1"/>
</dbReference>
<proteinExistence type="predicted"/>